<dbReference type="PRINTS" id="PR00320">
    <property type="entry name" value="GPROTEINBRPT"/>
</dbReference>
<evidence type="ECO:0000313" key="8">
    <source>
        <dbReference type="Proteomes" id="UP001447188"/>
    </source>
</evidence>
<evidence type="ECO:0000256" key="1">
    <source>
        <dbReference type="ARBA" id="ARBA00004123"/>
    </source>
</evidence>
<dbReference type="Gene3D" id="2.130.10.10">
    <property type="entry name" value="YVTN repeat-like/Quinoprotein amine dehydrogenase"/>
    <property type="match status" value="1"/>
</dbReference>
<dbReference type="InterPro" id="IPR001680">
    <property type="entry name" value="WD40_rpt"/>
</dbReference>
<dbReference type="InterPro" id="IPR039241">
    <property type="entry name" value="Rrp9-like"/>
</dbReference>
<keyword evidence="3" id="KW-0677">Repeat</keyword>
<feature type="repeat" description="WD" evidence="5">
    <location>
        <begin position="254"/>
        <end position="295"/>
    </location>
</feature>
<feature type="compositionally biased region" description="Acidic residues" evidence="6">
    <location>
        <begin position="67"/>
        <end position="79"/>
    </location>
</feature>
<dbReference type="Proteomes" id="UP001447188">
    <property type="component" value="Unassembled WGS sequence"/>
</dbReference>
<dbReference type="InterPro" id="IPR015943">
    <property type="entry name" value="WD40/YVTN_repeat-like_dom_sf"/>
</dbReference>
<evidence type="ECO:0000256" key="5">
    <source>
        <dbReference type="PROSITE-ProRule" id="PRU00221"/>
    </source>
</evidence>
<feature type="repeat" description="WD" evidence="5">
    <location>
        <begin position="212"/>
        <end position="253"/>
    </location>
</feature>
<dbReference type="SMART" id="SM00320">
    <property type="entry name" value="WD40"/>
    <property type="match status" value="5"/>
</dbReference>
<keyword evidence="4" id="KW-0539">Nucleus</keyword>
<dbReference type="EMBL" id="JBBBZM010000001">
    <property type="protein sequence ID" value="KAL0640848.1"/>
    <property type="molecule type" value="Genomic_DNA"/>
</dbReference>
<dbReference type="PROSITE" id="PS50082">
    <property type="entry name" value="WD_REPEATS_2"/>
    <property type="match status" value="4"/>
</dbReference>
<feature type="repeat" description="WD" evidence="5">
    <location>
        <begin position="296"/>
        <end position="329"/>
    </location>
</feature>
<name>A0ABR3GY94_9PEZI</name>
<keyword evidence="2 5" id="KW-0853">WD repeat</keyword>
<dbReference type="SUPFAM" id="SSF50978">
    <property type="entry name" value="WD40 repeat-like"/>
    <property type="match status" value="1"/>
</dbReference>
<feature type="repeat" description="WD" evidence="5">
    <location>
        <begin position="433"/>
        <end position="467"/>
    </location>
</feature>
<proteinExistence type="predicted"/>
<feature type="compositionally biased region" description="Basic and acidic residues" evidence="6">
    <location>
        <begin position="56"/>
        <end position="66"/>
    </location>
</feature>
<sequence length="557" mass="60867">MSSFFTLPGSAKKRKRTGPAAAGDRPKKPRETYLPASKKRQPADEDISSESGGESDGGKARAAHDESGEDEDEEFEGETAAEKRLRLAQQYLDNLREDADEVGFDAADIDRDIIADRLRESVAEEKGKIYRKLAAQYSFNTASTSRFRMNTTSTTALAACDPYIYTVTKDSHLIKWTLPQYPPPPATSNLTPARRPKRLLFSRGGKKSNTEFQGHIDDILCVAASQDGKFVATGGKDSRLVIWDAETLKVLKVMKHHRAAVNGLVFRRGTNQLYSCSSDRTVKLWSLDELAYVETLFGHQDEVVGIAALNAERCITVGARDRTARLWKIIDETQLVFRGGGGTGGESRKARKDKNGVDRYEEGSIDAVAMIDDEYFVTGSDNGNICLWSVHKKKPVHTIYHAHGLAPPPSPAESSAEMAPDPTPPCPAQPRYITALATVAYSDLIVSGSWDGHVRIWKLSADKKKLERVCAVGATEDGETDVVRGIVNGIAVFERGEKGKEGLVICVATAREMKKGKWMKMAARNGGMVLEVERTVLEAGGGVVEVEEASNAMDEAA</sequence>
<reference evidence="7 8" key="1">
    <citation type="submission" date="2024-02" db="EMBL/GenBank/DDBJ databases">
        <title>Discinaceae phylogenomics.</title>
        <authorList>
            <person name="Dirks A.C."/>
            <person name="James T.Y."/>
        </authorList>
    </citation>
    <scope>NUCLEOTIDE SEQUENCE [LARGE SCALE GENOMIC DNA]</scope>
    <source>
        <strain evidence="7 8">ACD0624</strain>
    </source>
</reference>
<feature type="region of interest" description="Disordered" evidence="6">
    <location>
        <begin position="1"/>
        <end position="79"/>
    </location>
</feature>
<dbReference type="PANTHER" id="PTHR19865:SF0">
    <property type="entry name" value="U3 SMALL NUCLEOLAR RNA-INTERACTING PROTEIN 2"/>
    <property type="match status" value="1"/>
</dbReference>
<evidence type="ECO:0000256" key="2">
    <source>
        <dbReference type="ARBA" id="ARBA00022574"/>
    </source>
</evidence>
<gene>
    <name evidence="7" type="primary">RRP9</name>
    <name evidence="7" type="ORF">Q9L58_000155</name>
</gene>
<dbReference type="InterPro" id="IPR036322">
    <property type="entry name" value="WD40_repeat_dom_sf"/>
</dbReference>
<dbReference type="PROSITE" id="PS50294">
    <property type="entry name" value="WD_REPEATS_REGION"/>
    <property type="match status" value="2"/>
</dbReference>
<accession>A0ABR3GY94</accession>
<dbReference type="PANTHER" id="PTHR19865">
    <property type="entry name" value="U3 SMALL NUCLEOLAR RNA INTERACTING PROTEIN 2"/>
    <property type="match status" value="1"/>
</dbReference>
<dbReference type="CDD" id="cd00200">
    <property type="entry name" value="WD40"/>
    <property type="match status" value="1"/>
</dbReference>
<protein>
    <submittedName>
        <fullName evidence="7">Pre-rRNA processing protein</fullName>
    </submittedName>
</protein>
<evidence type="ECO:0000256" key="4">
    <source>
        <dbReference type="ARBA" id="ARBA00023242"/>
    </source>
</evidence>
<organism evidence="7 8">
    <name type="scientific">Discina gigas</name>
    <dbReference type="NCBI Taxonomy" id="1032678"/>
    <lineage>
        <taxon>Eukaryota</taxon>
        <taxon>Fungi</taxon>
        <taxon>Dikarya</taxon>
        <taxon>Ascomycota</taxon>
        <taxon>Pezizomycotina</taxon>
        <taxon>Pezizomycetes</taxon>
        <taxon>Pezizales</taxon>
        <taxon>Discinaceae</taxon>
        <taxon>Discina</taxon>
    </lineage>
</organism>
<comment type="caution">
    <text evidence="7">The sequence shown here is derived from an EMBL/GenBank/DDBJ whole genome shotgun (WGS) entry which is preliminary data.</text>
</comment>
<dbReference type="InterPro" id="IPR020472">
    <property type="entry name" value="WD40_PAC1"/>
</dbReference>
<evidence type="ECO:0000256" key="3">
    <source>
        <dbReference type="ARBA" id="ARBA00022737"/>
    </source>
</evidence>
<evidence type="ECO:0000313" key="7">
    <source>
        <dbReference type="EMBL" id="KAL0640848.1"/>
    </source>
</evidence>
<dbReference type="InterPro" id="IPR019775">
    <property type="entry name" value="WD40_repeat_CS"/>
</dbReference>
<keyword evidence="8" id="KW-1185">Reference proteome</keyword>
<evidence type="ECO:0000256" key="6">
    <source>
        <dbReference type="SAM" id="MobiDB-lite"/>
    </source>
</evidence>
<dbReference type="PROSITE" id="PS00678">
    <property type="entry name" value="WD_REPEATS_1"/>
    <property type="match status" value="1"/>
</dbReference>
<comment type="subcellular location">
    <subcellularLocation>
        <location evidence="1">Nucleus</location>
    </subcellularLocation>
</comment>
<dbReference type="Pfam" id="PF00400">
    <property type="entry name" value="WD40"/>
    <property type="match status" value="5"/>
</dbReference>